<evidence type="ECO:0000313" key="5">
    <source>
        <dbReference type="Proteomes" id="UP000053660"/>
    </source>
</evidence>
<protein>
    <submittedName>
        <fullName evidence="4">Acyl CoA binding protein</fullName>
    </submittedName>
</protein>
<dbReference type="PROSITE" id="PS00880">
    <property type="entry name" value="ACB_1"/>
    <property type="match status" value="1"/>
</dbReference>
<dbReference type="GO" id="GO:0000062">
    <property type="term" value="F:fatty-acyl-CoA binding"/>
    <property type="evidence" value="ECO:0007669"/>
    <property type="project" value="InterPro"/>
</dbReference>
<reference evidence="4 5" key="1">
    <citation type="submission" date="2014-03" db="EMBL/GenBank/DDBJ databases">
        <title>Draft genome of the hookworm Oesophagostomum dentatum.</title>
        <authorList>
            <person name="Mitreva M."/>
        </authorList>
    </citation>
    <scope>NUCLEOTIDE SEQUENCE [LARGE SCALE GENOMIC DNA]</scope>
    <source>
        <strain evidence="4 5">OD-Hann</strain>
    </source>
</reference>
<dbReference type="Proteomes" id="UP000053660">
    <property type="component" value="Unassembled WGS sequence"/>
</dbReference>
<proteinExistence type="predicted"/>
<dbReference type="SUPFAM" id="SSF47027">
    <property type="entry name" value="Acyl-CoA binding protein"/>
    <property type="match status" value="1"/>
</dbReference>
<dbReference type="InterPro" id="IPR022408">
    <property type="entry name" value="Acyl-CoA-binding_prot_CS"/>
</dbReference>
<dbReference type="GO" id="GO:0005737">
    <property type="term" value="C:cytoplasm"/>
    <property type="evidence" value="ECO:0007669"/>
    <property type="project" value="TreeGrafter"/>
</dbReference>
<name>A0A0B1S645_OESDE</name>
<feature type="domain" description="ACB" evidence="3">
    <location>
        <begin position="14"/>
        <end position="103"/>
    </location>
</feature>
<dbReference type="FunFam" id="1.20.80.10:FF:000010">
    <property type="entry name" value="Acyl-CoA-binding domain-containing protein 5"/>
    <property type="match status" value="1"/>
</dbReference>
<dbReference type="AlphaFoldDB" id="A0A0B1S645"/>
<dbReference type="Gene3D" id="1.20.80.10">
    <property type="match status" value="1"/>
</dbReference>
<organism evidence="4 5">
    <name type="scientific">Oesophagostomum dentatum</name>
    <name type="common">Nodular worm</name>
    <dbReference type="NCBI Taxonomy" id="61180"/>
    <lineage>
        <taxon>Eukaryota</taxon>
        <taxon>Metazoa</taxon>
        <taxon>Ecdysozoa</taxon>
        <taxon>Nematoda</taxon>
        <taxon>Chromadorea</taxon>
        <taxon>Rhabditida</taxon>
        <taxon>Rhabditina</taxon>
        <taxon>Rhabditomorpha</taxon>
        <taxon>Strongyloidea</taxon>
        <taxon>Strongylidae</taxon>
        <taxon>Oesophagostomum</taxon>
    </lineage>
</organism>
<dbReference type="Pfam" id="PF00887">
    <property type="entry name" value="ACBP"/>
    <property type="match status" value="1"/>
</dbReference>
<dbReference type="InterPro" id="IPR014352">
    <property type="entry name" value="FERM/acyl-CoA-bd_prot_sf"/>
</dbReference>
<keyword evidence="5" id="KW-1185">Reference proteome</keyword>
<accession>A0A0B1S645</accession>
<evidence type="ECO:0000259" key="3">
    <source>
        <dbReference type="PROSITE" id="PS51228"/>
    </source>
</evidence>
<dbReference type="GO" id="GO:0019915">
    <property type="term" value="P:lipid storage"/>
    <property type="evidence" value="ECO:0007669"/>
    <property type="project" value="UniProtKB-ARBA"/>
</dbReference>
<dbReference type="InterPro" id="IPR000582">
    <property type="entry name" value="Acyl-CoA-binding_protein"/>
</dbReference>
<dbReference type="PANTHER" id="PTHR23310:SF77">
    <property type="entry name" value="LD25952P"/>
    <property type="match status" value="1"/>
</dbReference>
<dbReference type="OrthoDB" id="71307at2759"/>
<dbReference type="PRINTS" id="PR00689">
    <property type="entry name" value="ACOABINDINGP"/>
</dbReference>
<dbReference type="EMBL" id="KN600730">
    <property type="protein sequence ID" value="KHJ80414.1"/>
    <property type="molecule type" value="Genomic_DNA"/>
</dbReference>
<sequence length="267" mass="30560">MATIHSSEEADASIDEKFRAAVDIVQNLPKDGLVVTTTDEKLAFYSLYKQATVGPCNTSQPGFWNVVEKFKWEAWKKLGSMEPNEAKTAYINRILRKIMDVNREHDTEEWMRGELAEQLMPKFATLGLHLRKRADPSAIAEEDEELSCPDVASLRNFICSICYSLCFSASRSGDLTLSRDRTSSLLREYSRKIEDELKVISRQISNLAVASEDRHSSLKDVFRRAASFPSIYPRKILYLSTLHKWWKSQKFSSRKNVLFYGCAKKAL</sequence>
<evidence type="ECO:0000313" key="4">
    <source>
        <dbReference type="EMBL" id="KHJ80414.1"/>
    </source>
</evidence>
<dbReference type="PANTHER" id="PTHR23310">
    <property type="entry name" value="ACYL-COA-BINDING PROTEIN, ACBP"/>
    <property type="match status" value="1"/>
</dbReference>
<dbReference type="PROSITE" id="PS51228">
    <property type="entry name" value="ACB_2"/>
    <property type="match status" value="1"/>
</dbReference>
<evidence type="ECO:0000256" key="2">
    <source>
        <dbReference type="ARBA" id="ARBA00059808"/>
    </source>
</evidence>
<gene>
    <name evidence="4" type="ORF">OESDEN_19911</name>
</gene>
<dbReference type="InterPro" id="IPR035984">
    <property type="entry name" value="Acyl-CoA-binding_sf"/>
</dbReference>
<evidence type="ECO:0000256" key="1">
    <source>
        <dbReference type="ARBA" id="ARBA00023121"/>
    </source>
</evidence>
<comment type="function">
    <text evidence="2">Binds medium- and long-chain acyl-CoA esters with very high affinity and may function as an intracellular carrier of acyl-CoA esters.</text>
</comment>
<dbReference type="GO" id="GO:0006631">
    <property type="term" value="P:fatty acid metabolic process"/>
    <property type="evidence" value="ECO:0007669"/>
    <property type="project" value="TreeGrafter"/>
</dbReference>
<keyword evidence="1" id="KW-0446">Lipid-binding</keyword>